<accession>A0AC35UF26</accession>
<name>A0AC35UF26_9BILA</name>
<organism evidence="1 2">
    <name type="scientific">Rhabditophanes sp. KR3021</name>
    <dbReference type="NCBI Taxonomy" id="114890"/>
    <lineage>
        <taxon>Eukaryota</taxon>
        <taxon>Metazoa</taxon>
        <taxon>Ecdysozoa</taxon>
        <taxon>Nematoda</taxon>
        <taxon>Chromadorea</taxon>
        <taxon>Rhabditida</taxon>
        <taxon>Tylenchina</taxon>
        <taxon>Panagrolaimomorpha</taxon>
        <taxon>Strongyloidoidea</taxon>
        <taxon>Alloionematidae</taxon>
        <taxon>Rhabditophanes</taxon>
    </lineage>
</organism>
<reference evidence="2" key="1">
    <citation type="submission" date="2016-11" db="UniProtKB">
        <authorList>
            <consortium name="WormBaseParasite"/>
        </authorList>
    </citation>
    <scope>IDENTIFICATION</scope>
    <source>
        <strain evidence="2">KR3021</strain>
    </source>
</reference>
<dbReference type="WBParaSite" id="RSKR_0001021450.1">
    <property type="protein sequence ID" value="RSKR_0001021450.1"/>
    <property type="gene ID" value="RSKR_0001021450"/>
</dbReference>
<evidence type="ECO:0000313" key="2">
    <source>
        <dbReference type="WBParaSite" id="RSKR_0001021450.1"/>
    </source>
</evidence>
<dbReference type="Proteomes" id="UP000095286">
    <property type="component" value="Unplaced"/>
</dbReference>
<proteinExistence type="predicted"/>
<sequence length="389" mass="45186">MIVLLRIIVLAKLLSACSIERCSLEYSKNMNSQRLEISSNAGFCKILFSYVTCLRAYDKYCISNPQYHTLTSILSKELSHFECHKFSTLPLSKKQCHFHQIEPNIPKSCLIWGQMHGKAFDNNFYHSTFPGTFTMLDNKWLRIQISSQIGPHNLIQIKQISVIIKRFGRCFNKTTYLVRNDMEFLPDYFVDGSHIIGSRHDSAVKIDEIGKNMVVIHLNYLSSNISILKVDEFLSINVVVHEKLIKDDETHSQVCLDGFPNEKLSFMMKNVFSNVDKFSKCYNLTLSTSITEATKHCKALKTTDSFYDTCVFDLLFSNNKNTTTLSAFYQREIEARVKEFRKYYSLGREDFHPYQSTVFECPLMRNSDTSYEVFNLLFLICVIVWLYIN</sequence>
<evidence type="ECO:0000313" key="1">
    <source>
        <dbReference type="Proteomes" id="UP000095286"/>
    </source>
</evidence>
<protein>
    <submittedName>
        <fullName evidence="2">RGM_C domain-containing protein</fullName>
    </submittedName>
</protein>